<gene>
    <name evidence="1" type="ORF">ElyMa_004569500</name>
</gene>
<keyword evidence="2" id="KW-1185">Reference proteome</keyword>
<protein>
    <submittedName>
        <fullName evidence="1">Uncharacterized protein</fullName>
    </submittedName>
</protein>
<name>A0AAV4HUR4_9GAST</name>
<accession>A0AAV4HUR4</accession>
<dbReference type="EMBL" id="BMAT01009191">
    <property type="protein sequence ID" value="GFS00952.1"/>
    <property type="molecule type" value="Genomic_DNA"/>
</dbReference>
<reference evidence="1 2" key="1">
    <citation type="journal article" date="2021" name="Elife">
        <title>Chloroplast acquisition without the gene transfer in kleptoplastic sea slugs, Plakobranchus ocellatus.</title>
        <authorList>
            <person name="Maeda T."/>
            <person name="Takahashi S."/>
            <person name="Yoshida T."/>
            <person name="Shimamura S."/>
            <person name="Takaki Y."/>
            <person name="Nagai Y."/>
            <person name="Toyoda A."/>
            <person name="Suzuki Y."/>
            <person name="Arimoto A."/>
            <person name="Ishii H."/>
            <person name="Satoh N."/>
            <person name="Nishiyama T."/>
            <person name="Hasebe M."/>
            <person name="Maruyama T."/>
            <person name="Minagawa J."/>
            <person name="Obokata J."/>
            <person name="Shigenobu S."/>
        </authorList>
    </citation>
    <scope>NUCLEOTIDE SEQUENCE [LARGE SCALE GENOMIC DNA]</scope>
</reference>
<dbReference type="Proteomes" id="UP000762676">
    <property type="component" value="Unassembled WGS sequence"/>
</dbReference>
<evidence type="ECO:0000313" key="1">
    <source>
        <dbReference type="EMBL" id="GFS00952.1"/>
    </source>
</evidence>
<evidence type="ECO:0000313" key="2">
    <source>
        <dbReference type="Proteomes" id="UP000762676"/>
    </source>
</evidence>
<dbReference type="AlphaFoldDB" id="A0AAV4HUR4"/>
<proteinExistence type="predicted"/>
<comment type="caution">
    <text evidence="1">The sequence shown here is derived from an EMBL/GenBank/DDBJ whole genome shotgun (WGS) entry which is preliminary data.</text>
</comment>
<sequence>MIEAKKTESSWDSSGVFCINSVSPASYLFQCQQRVLPAARRFCLNCDPQTLHHNDWPSRRPSYCAIWHYERTACFKLTLLLGPLFSGVAGKYVKLRLHRFLILFSGTSQCKMCP</sequence>
<organism evidence="1 2">
    <name type="scientific">Elysia marginata</name>
    <dbReference type="NCBI Taxonomy" id="1093978"/>
    <lineage>
        <taxon>Eukaryota</taxon>
        <taxon>Metazoa</taxon>
        <taxon>Spiralia</taxon>
        <taxon>Lophotrochozoa</taxon>
        <taxon>Mollusca</taxon>
        <taxon>Gastropoda</taxon>
        <taxon>Heterobranchia</taxon>
        <taxon>Euthyneura</taxon>
        <taxon>Panpulmonata</taxon>
        <taxon>Sacoglossa</taxon>
        <taxon>Placobranchoidea</taxon>
        <taxon>Plakobranchidae</taxon>
        <taxon>Elysia</taxon>
    </lineage>
</organism>